<organism evidence="4 5">
    <name type="scientific">Actinophytocola oryzae</name>
    <dbReference type="NCBI Taxonomy" id="502181"/>
    <lineage>
        <taxon>Bacteria</taxon>
        <taxon>Bacillati</taxon>
        <taxon>Actinomycetota</taxon>
        <taxon>Actinomycetes</taxon>
        <taxon>Pseudonocardiales</taxon>
        <taxon>Pseudonocardiaceae</taxon>
    </lineage>
</organism>
<reference evidence="4 5" key="1">
    <citation type="submission" date="2019-03" db="EMBL/GenBank/DDBJ databases">
        <title>Genomic Encyclopedia of Archaeal and Bacterial Type Strains, Phase II (KMG-II): from individual species to whole genera.</title>
        <authorList>
            <person name="Goeker M."/>
        </authorList>
    </citation>
    <scope>NUCLEOTIDE SEQUENCE [LARGE SCALE GENOMIC DNA]</scope>
    <source>
        <strain evidence="4 5">DSM 45499</strain>
    </source>
</reference>
<evidence type="ECO:0000256" key="2">
    <source>
        <dbReference type="ARBA" id="ARBA00022840"/>
    </source>
</evidence>
<comment type="caution">
    <text evidence="4">The sequence shown here is derived from an EMBL/GenBank/DDBJ whole genome shotgun (WGS) entry which is preliminary data.</text>
</comment>
<dbReference type="Pfam" id="PF13191">
    <property type="entry name" value="AAA_16"/>
    <property type="match status" value="1"/>
</dbReference>
<dbReference type="AlphaFoldDB" id="A0A4R7VVC3"/>
<evidence type="ECO:0000259" key="3">
    <source>
        <dbReference type="Pfam" id="PF13191"/>
    </source>
</evidence>
<sequence>MRAGLIGRGHPAGVLRAEIGRATASHGGLVLVTGEAGIGKTTLVTDAMEVAREQGALVLSGSCWDSDAAPGFWPWVQVVRGLRRQTTAEEWAAVEEAAGGQLAVLLGESGDPADGFGMYDAVTSALVAMSQRRPVLVVLDDLHWADPSSVRLLEFVAQHTWFERLLLVGTYRDVEVEATEHPLAPLVLPLLTKATTVTLTGLDRDEVGALMTRTVGIAPTSDLVAEVHLRTGGNPFFVEQTVRLWYSGGSVTDVAPGVRDAVRRRLSLLPEPVSRLLSSAAVLGREFHRQVLAASVGEPVAHVDRHLGQAVAARLVSTLGDGRFAFAHDLVRETLYLGLGDAVAGERHAAVVRALDSSPALAGRIFPADLARHAYLGRASLEPRQVVDVLVVAAKDARRRSAYEESANHYRRAVALLSPTDPRRARIALDFGVQLHNLGERDEAWRVLEEVAGAALSGDDLDVLVRSALTLYGLASAEDREKLKEDLLRAAYARLNPGSAPPAGSLDHLAQEVIVRLIAIARDDGDDEVLEFSLWTQHDRLWGMGHAAQRLALTDELATIARRTGDREMEQYAVSLGWVATFELNDPSYHERFRAFLALVAEPPRTQVSDMCHIDRNIIATLHGRFDEAAAHLATAREGELPDGFSHVDHHLEWAMWLLQGRFEDLGDVRARATEVKHPLPTLLEGITAACRGEAATARECLAELESRRDPQSGAYEPLMTRLRVQVAVATGDVDRCATLHDELVPHEGTWLVSLYGCDLSGPVTLWLGHLSLTRGDTRSATRYFEAARKSADLMGARPWSVEAKAGLAAALTGAPAAELRAQVAREAASLGMRHLASDVEPLPHNEFRCTGETWSLSMAGRTVHVPDSKGLRDLHVLLRAPGKEIPATRLLNPSGGETVTATGGDPLLDEEARTRYRARLSTLDELIEEADTAGEDQKAAAYDREREALLTELRTATGLGGRTRRLGDEAERARKTVTARIRDTLRKLDTSHPELATHLRATVTTGTTCAYHPEVGITWQS</sequence>
<accession>A0A4R7VVC3</accession>
<dbReference type="PANTHER" id="PTHR16305">
    <property type="entry name" value="TESTICULAR SOLUBLE ADENYLYL CYCLASE"/>
    <property type="match status" value="1"/>
</dbReference>
<gene>
    <name evidence="4" type="ORF">CLV71_104280</name>
</gene>
<keyword evidence="2" id="KW-0067">ATP-binding</keyword>
<dbReference type="OrthoDB" id="134712at2"/>
<proteinExistence type="predicted"/>
<keyword evidence="1" id="KW-0547">Nucleotide-binding</keyword>
<dbReference type="GO" id="GO:0004016">
    <property type="term" value="F:adenylate cyclase activity"/>
    <property type="evidence" value="ECO:0007669"/>
    <property type="project" value="TreeGrafter"/>
</dbReference>
<keyword evidence="5" id="KW-1185">Reference proteome</keyword>
<dbReference type="GO" id="GO:0005737">
    <property type="term" value="C:cytoplasm"/>
    <property type="evidence" value="ECO:0007669"/>
    <property type="project" value="TreeGrafter"/>
</dbReference>
<dbReference type="PANTHER" id="PTHR16305:SF35">
    <property type="entry name" value="TRANSCRIPTIONAL ACTIVATOR DOMAIN"/>
    <property type="match status" value="1"/>
</dbReference>
<feature type="domain" description="Orc1-like AAA ATPase" evidence="3">
    <location>
        <begin position="5"/>
        <end position="168"/>
    </location>
</feature>
<dbReference type="SUPFAM" id="SSF52540">
    <property type="entry name" value="P-loop containing nucleoside triphosphate hydrolases"/>
    <property type="match status" value="1"/>
</dbReference>
<dbReference type="Proteomes" id="UP000294927">
    <property type="component" value="Unassembled WGS sequence"/>
</dbReference>
<dbReference type="GO" id="GO:0005524">
    <property type="term" value="F:ATP binding"/>
    <property type="evidence" value="ECO:0007669"/>
    <property type="project" value="UniProtKB-KW"/>
</dbReference>
<dbReference type="EMBL" id="SOCP01000004">
    <property type="protein sequence ID" value="TDV53812.1"/>
    <property type="molecule type" value="Genomic_DNA"/>
</dbReference>
<dbReference type="RefSeq" id="WP_133902836.1">
    <property type="nucleotide sequence ID" value="NZ_SOCP01000004.1"/>
</dbReference>
<evidence type="ECO:0000256" key="1">
    <source>
        <dbReference type="ARBA" id="ARBA00022741"/>
    </source>
</evidence>
<protein>
    <submittedName>
        <fullName evidence="4">AAA ATPase-like protein</fullName>
    </submittedName>
</protein>
<evidence type="ECO:0000313" key="5">
    <source>
        <dbReference type="Proteomes" id="UP000294927"/>
    </source>
</evidence>
<name>A0A4R7VVC3_9PSEU</name>
<evidence type="ECO:0000313" key="4">
    <source>
        <dbReference type="EMBL" id="TDV53812.1"/>
    </source>
</evidence>
<dbReference type="InterPro" id="IPR041664">
    <property type="entry name" value="AAA_16"/>
</dbReference>
<dbReference type="InterPro" id="IPR027417">
    <property type="entry name" value="P-loop_NTPase"/>
</dbReference>